<dbReference type="SUPFAM" id="SSF52113">
    <property type="entry name" value="BRCT domain"/>
    <property type="match status" value="1"/>
</dbReference>
<dbReference type="InterPro" id="IPR043519">
    <property type="entry name" value="NT_sf"/>
</dbReference>
<keyword evidence="5 9" id="KW-0239">DNA-directed DNA polymerase</keyword>
<accession>A0A9P6DL77</accession>
<dbReference type="GO" id="GO:0003887">
    <property type="term" value="F:DNA-directed DNA polymerase activity"/>
    <property type="evidence" value="ECO:0007669"/>
    <property type="project" value="UniProtKB-UniRule"/>
</dbReference>
<comment type="subcellular location">
    <subcellularLocation>
        <location evidence="9">Nucleus</location>
    </subcellularLocation>
</comment>
<proteinExistence type="inferred from homology"/>
<dbReference type="PRINTS" id="PR00869">
    <property type="entry name" value="DNAPOLX"/>
</dbReference>
<evidence type="ECO:0000256" key="10">
    <source>
        <dbReference type="SAM" id="MobiDB-lite"/>
    </source>
</evidence>
<evidence type="ECO:0000256" key="8">
    <source>
        <dbReference type="ARBA" id="ARBA00049244"/>
    </source>
</evidence>
<name>A0A9P6DL77_9AGAM</name>
<dbReference type="OrthoDB" id="205514at2759"/>
<dbReference type="InterPro" id="IPR002008">
    <property type="entry name" value="DNA_pol_X_beta-like"/>
</dbReference>
<evidence type="ECO:0000256" key="5">
    <source>
        <dbReference type="ARBA" id="ARBA00022932"/>
    </source>
</evidence>
<comment type="caution">
    <text evidence="12">The sequence shown here is derived from an EMBL/GenBank/DDBJ whole genome shotgun (WGS) entry which is preliminary data.</text>
</comment>
<dbReference type="SUPFAM" id="SSF81301">
    <property type="entry name" value="Nucleotidyltransferase"/>
    <property type="match status" value="1"/>
</dbReference>
<dbReference type="PROSITE" id="PS50172">
    <property type="entry name" value="BRCT"/>
    <property type="match status" value="1"/>
</dbReference>
<dbReference type="PANTHER" id="PTHR11276:SF28">
    <property type="entry name" value="DNA POLYMERASE LAMBDA"/>
    <property type="match status" value="1"/>
</dbReference>
<dbReference type="GO" id="GO:0005634">
    <property type="term" value="C:nucleus"/>
    <property type="evidence" value="ECO:0007669"/>
    <property type="project" value="UniProtKB-SubCell"/>
</dbReference>
<keyword evidence="13" id="KW-1185">Reference proteome</keyword>
<dbReference type="Pfam" id="PF14716">
    <property type="entry name" value="HHH_8"/>
    <property type="match status" value="1"/>
</dbReference>
<protein>
    <recommendedName>
        <fullName evidence="9">DNA polymerase</fullName>
        <ecNumber evidence="9">2.7.7.7</ecNumber>
    </recommendedName>
</protein>
<evidence type="ECO:0000313" key="13">
    <source>
        <dbReference type="Proteomes" id="UP000886523"/>
    </source>
</evidence>
<dbReference type="InterPro" id="IPR028207">
    <property type="entry name" value="DNA_pol_B_palm_palm"/>
</dbReference>
<dbReference type="InterPro" id="IPR002054">
    <property type="entry name" value="DNA-dir_DNA_pol_X"/>
</dbReference>
<dbReference type="InterPro" id="IPR027421">
    <property type="entry name" value="DNA_pol_lamdba_lyase_dom_sf"/>
</dbReference>
<dbReference type="GO" id="GO:0006303">
    <property type="term" value="P:double-strand break repair via nonhomologous end joining"/>
    <property type="evidence" value="ECO:0007669"/>
    <property type="project" value="TreeGrafter"/>
</dbReference>
<dbReference type="Gene3D" id="1.10.150.110">
    <property type="entry name" value="DNA polymerase beta, N-terminal domain-like"/>
    <property type="match status" value="1"/>
</dbReference>
<dbReference type="Pfam" id="PF14792">
    <property type="entry name" value="DNA_pol_B_palm"/>
    <property type="match status" value="1"/>
</dbReference>
<comment type="catalytic activity">
    <reaction evidence="8 9">
        <text>DNA(n) + a 2'-deoxyribonucleoside 5'-triphosphate = DNA(n+1) + diphosphate</text>
        <dbReference type="Rhea" id="RHEA:22508"/>
        <dbReference type="Rhea" id="RHEA-COMP:17339"/>
        <dbReference type="Rhea" id="RHEA-COMP:17340"/>
        <dbReference type="ChEBI" id="CHEBI:33019"/>
        <dbReference type="ChEBI" id="CHEBI:61560"/>
        <dbReference type="ChEBI" id="CHEBI:173112"/>
        <dbReference type="EC" id="2.7.7.7"/>
    </reaction>
</comment>
<dbReference type="InterPro" id="IPR036420">
    <property type="entry name" value="BRCT_dom_sf"/>
</dbReference>
<gene>
    <name evidence="12" type="ORF">BS47DRAFT_1459576</name>
</gene>
<evidence type="ECO:0000256" key="1">
    <source>
        <dbReference type="ARBA" id="ARBA00001936"/>
    </source>
</evidence>
<comment type="cofactor">
    <cofactor evidence="1">
        <name>Mn(2+)</name>
        <dbReference type="ChEBI" id="CHEBI:29035"/>
    </cofactor>
</comment>
<feature type="domain" description="BRCT" evidence="11">
    <location>
        <begin position="74"/>
        <end position="167"/>
    </location>
</feature>
<sequence length="419" mass="47303">MAVLYFLIHNIVYSFKQVSTNWCREICTATKVLLFQAFPSGIYRCMVMYRRGHPVTLERTPSSSPSSPSPLQKKQRKILSSFRIFVIHAKIPADEVESLHRLAESLGADINRPIDEAEIIITAISAPKRLERHIDADHARAKKVVTPLWLTDSASREELMPFDPYFSIRSLRPASSPPPNVLSRGSSSAAAAPVPIPSDPDPSFPPSTNFQSTISYKARFATHRLSPLKCLNQELVDRLAIIMRWRFLEGDSRSELSYSRSISVLKAYPRVVRSSKEVVDLPGLGPKLFKMIDEFLKDGEIKEARRALSSPRFGVLSQFSSIYGIGPSTARRLYDQGYRTFEDLEGYYDEWEGQNGKPSGKREALLLRDDLAQKISRTEVEEMAEAICKHLDSIQEGFQHTVCGGYRRGKEYSNDVDIV</sequence>
<dbReference type="EMBL" id="MU129595">
    <property type="protein sequence ID" value="KAF9502808.1"/>
    <property type="molecule type" value="Genomic_DNA"/>
</dbReference>
<feature type="non-terminal residue" evidence="12">
    <location>
        <position position="419"/>
    </location>
</feature>
<evidence type="ECO:0000313" key="12">
    <source>
        <dbReference type="EMBL" id="KAF9502808.1"/>
    </source>
</evidence>
<evidence type="ECO:0000256" key="3">
    <source>
        <dbReference type="ARBA" id="ARBA00022705"/>
    </source>
</evidence>
<evidence type="ECO:0000256" key="4">
    <source>
        <dbReference type="ARBA" id="ARBA00022763"/>
    </source>
</evidence>
<dbReference type="Pfam" id="PF10391">
    <property type="entry name" value="DNA_pol_lambd_f"/>
    <property type="match status" value="1"/>
</dbReference>
<keyword evidence="4 9" id="KW-0227">DNA damage</keyword>
<dbReference type="GO" id="GO:0016829">
    <property type="term" value="F:lyase activity"/>
    <property type="evidence" value="ECO:0007669"/>
    <property type="project" value="UniProtKB-KW"/>
</dbReference>
<dbReference type="Gene3D" id="1.10.150.20">
    <property type="entry name" value="5' to 3' exonuclease, C-terminal subdomain"/>
    <property type="match status" value="1"/>
</dbReference>
<evidence type="ECO:0000259" key="11">
    <source>
        <dbReference type="PROSITE" id="PS50172"/>
    </source>
</evidence>
<dbReference type="InterPro" id="IPR022312">
    <property type="entry name" value="DNA_pol_X"/>
</dbReference>
<dbReference type="PANTHER" id="PTHR11276">
    <property type="entry name" value="DNA POLYMERASE TYPE-X FAMILY MEMBER"/>
    <property type="match status" value="1"/>
</dbReference>
<dbReference type="InterPro" id="IPR010996">
    <property type="entry name" value="HHH_MUS81"/>
</dbReference>
<keyword evidence="2" id="KW-0237">DNA synthesis</keyword>
<dbReference type="SMART" id="SM00483">
    <property type="entry name" value="POLXc"/>
    <property type="match status" value="1"/>
</dbReference>
<dbReference type="SUPFAM" id="SSF47802">
    <property type="entry name" value="DNA polymerase beta, N-terminal domain-like"/>
    <property type="match status" value="1"/>
</dbReference>
<keyword evidence="9" id="KW-0808">Transferase</keyword>
<dbReference type="GO" id="GO:0046872">
    <property type="term" value="F:metal ion binding"/>
    <property type="evidence" value="ECO:0007669"/>
    <property type="project" value="UniProtKB-UniRule"/>
</dbReference>
<dbReference type="EC" id="2.7.7.7" evidence="9"/>
<comment type="similarity">
    <text evidence="9">Belongs to the DNA polymerase type-X family.</text>
</comment>
<keyword evidence="3" id="KW-0235">DNA replication</keyword>
<feature type="compositionally biased region" description="Pro residues" evidence="10">
    <location>
        <begin position="194"/>
        <end position="205"/>
    </location>
</feature>
<dbReference type="SUPFAM" id="SSF81585">
    <property type="entry name" value="PsbU/PolX domain-like"/>
    <property type="match status" value="1"/>
</dbReference>
<keyword evidence="6 9" id="KW-0234">DNA repair</keyword>
<reference evidence="12" key="1">
    <citation type="journal article" date="2020" name="Nat. Commun.">
        <title>Large-scale genome sequencing of mycorrhizal fungi provides insights into the early evolution of symbiotic traits.</title>
        <authorList>
            <person name="Miyauchi S."/>
            <person name="Kiss E."/>
            <person name="Kuo A."/>
            <person name="Drula E."/>
            <person name="Kohler A."/>
            <person name="Sanchez-Garcia M."/>
            <person name="Morin E."/>
            <person name="Andreopoulos B."/>
            <person name="Barry K.W."/>
            <person name="Bonito G."/>
            <person name="Buee M."/>
            <person name="Carver A."/>
            <person name="Chen C."/>
            <person name="Cichocki N."/>
            <person name="Clum A."/>
            <person name="Culley D."/>
            <person name="Crous P.W."/>
            <person name="Fauchery L."/>
            <person name="Girlanda M."/>
            <person name="Hayes R.D."/>
            <person name="Keri Z."/>
            <person name="LaButti K."/>
            <person name="Lipzen A."/>
            <person name="Lombard V."/>
            <person name="Magnuson J."/>
            <person name="Maillard F."/>
            <person name="Murat C."/>
            <person name="Nolan M."/>
            <person name="Ohm R.A."/>
            <person name="Pangilinan J."/>
            <person name="Pereira M.F."/>
            <person name="Perotto S."/>
            <person name="Peter M."/>
            <person name="Pfister S."/>
            <person name="Riley R."/>
            <person name="Sitrit Y."/>
            <person name="Stielow J.B."/>
            <person name="Szollosi G."/>
            <person name="Zifcakova L."/>
            <person name="Stursova M."/>
            <person name="Spatafora J.W."/>
            <person name="Tedersoo L."/>
            <person name="Vaario L.M."/>
            <person name="Yamada A."/>
            <person name="Yan M."/>
            <person name="Wang P."/>
            <person name="Xu J."/>
            <person name="Bruns T."/>
            <person name="Baldrian P."/>
            <person name="Vilgalys R."/>
            <person name="Dunand C."/>
            <person name="Henrissat B."/>
            <person name="Grigoriev I.V."/>
            <person name="Hibbett D."/>
            <person name="Nagy L.G."/>
            <person name="Martin F.M."/>
        </authorList>
    </citation>
    <scope>NUCLEOTIDE SEQUENCE</scope>
    <source>
        <strain evidence="12">UP504</strain>
    </source>
</reference>
<evidence type="ECO:0000256" key="7">
    <source>
        <dbReference type="ARBA" id="ARBA00023239"/>
    </source>
</evidence>
<evidence type="ECO:0000256" key="6">
    <source>
        <dbReference type="ARBA" id="ARBA00023204"/>
    </source>
</evidence>
<dbReference type="Gene3D" id="3.40.50.10190">
    <property type="entry name" value="BRCT domain"/>
    <property type="match status" value="1"/>
</dbReference>
<dbReference type="Gene3D" id="3.30.460.10">
    <property type="entry name" value="Beta Polymerase, domain 2"/>
    <property type="match status" value="1"/>
</dbReference>
<dbReference type="Proteomes" id="UP000886523">
    <property type="component" value="Unassembled WGS sequence"/>
</dbReference>
<dbReference type="InterPro" id="IPR018944">
    <property type="entry name" value="DNA_pol_lambd_fingers_domain"/>
</dbReference>
<keyword evidence="7" id="KW-0456">Lyase</keyword>
<feature type="region of interest" description="Disordered" evidence="10">
    <location>
        <begin position="177"/>
        <end position="208"/>
    </location>
</feature>
<keyword evidence="9" id="KW-0539">Nucleus</keyword>
<organism evidence="12 13">
    <name type="scientific">Hydnum rufescens UP504</name>
    <dbReference type="NCBI Taxonomy" id="1448309"/>
    <lineage>
        <taxon>Eukaryota</taxon>
        <taxon>Fungi</taxon>
        <taxon>Dikarya</taxon>
        <taxon>Basidiomycota</taxon>
        <taxon>Agaricomycotina</taxon>
        <taxon>Agaricomycetes</taxon>
        <taxon>Cantharellales</taxon>
        <taxon>Hydnaceae</taxon>
        <taxon>Hydnum</taxon>
    </lineage>
</organism>
<dbReference type="InterPro" id="IPR001357">
    <property type="entry name" value="BRCT_dom"/>
</dbReference>
<evidence type="ECO:0000256" key="9">
    <source>
        <dbReference type="RuleBase" id="RU366014"/>
    </source>
</evidence>
<dbReference type="PRINTS" id="PR00870">
    <property type="entry name" value="DNAPOLXBETA"/>
</dbReference>
<dbReference type="AlphaFoldDB" id="A0A9P6DL77"/>
<evidence type="ECO:0000256" key="2">
    <source>
        <dbReference type="ARBA" id="ARBA00022634"/>
    </source>
</evidence>
<keyword evidence="9" id="KW-0548">Nucleotidyltransferase</keyword>
<dbReference type="GO" id="GO:0003677">
    <property type="term" value="F:DNA binding"/>
    <property type="evidence" value="ECO:0007669"/>
    <property type="project" value="UniProtKB-UniRule"/>
</dbReference>
<feature type="compositionally biased region" description="Low complexity" evidence="10">
    <location>
        <begin position="183"/>
        <end position="193"/>
    </location>
</feature>
<comment type="function">
    <text evidence="9">DNA polymerase that functions in several pathways of DNA repair. Involved in base excision repair (BER) responsible for repair of lesions that give rise to abasic (AP) sites in DNA. Also contributes to DNA double-strand break repair by non-homologous end joining and homologous recombination. Has both template-dependent and template-independent (terminal transferase) DNA polymerase activities. Has also a 5'-deoxyribose-5-phosphate lyase (dRP lyase) activity.</text>
</comment>